<comment type="caution">
    <text evidence="2">The sequence shown here is derived from an EMBL/GenBank/DDBJ whole genome shotgun (WGS) entry which is preliminary data.</text>
</comment>
<dbReference type="Proteomes" id="UP001054837">
    <property type="component" value="Unassembled WGS sequence"/>
</dbReference>
<keyword evidence="1" id="KW-0812">Transmembrane</keyword>
<dbReference type="AlphaFoldDB" id="A0AAV4UXG1"/>
<evidence type="ECO:0000313" key="2">
    <source>
        <dbReference type="EMBL" id="GIY62601.1"/>
    </source>
</evidence>
<sequence length="165" mass="19328">MRHITWEVGEEIESNGKLRKRILQLRVRKSRYLASAALPRITWRRSQALPFLETVGRIVQSELQQQRFFLFYCSSLFYFLISQHIAWGVGEEIESNGKKRISQLRVCKSRYLASVALPRITRRRSQTTPFLTPREEFRVSSRSVATELQIIRKSMDGEAYGNDAF</sequence>
<keyword evidence="1" id="KW-0472">Membrane</keyword>
<proteinExistence type="predicted"/>
<organism evidence="2 3">
    <name type="scientific">Caerostris darwini</name>
    <dbReference type="NCBI Taxonomy" id="1538125"/>
    <lineage>
        <taxon>Eukaryota</taxon>
        <taxon>Metazoa</taxon>
        <taxon>Ecdysozoa</taxon>
        <taxon>Arthropoda</taxon>
        <taxon>Chelicerata</taxon>
        <taxon>Arachnida</taxon>
        <taxon>Araneae</taxon>
        <taxon>Araneomorphae</taxon>
        <taxon>Entelegynae</taxon>
        <taxon>Araneoidea</taxon>
        <taxon>Araneidae</taxon>
        <taxon>Caerostris</taxon>
    </lineage>
</organism>
<evidence type="ECO:0000256" key="1">
    <source>
        <dbReference type="SAM" id="Phobius"/>
    </source>
</evidence>
<gene>
    <name evidence="2" type="ORF">CDAR_521461</name>
</gene>
<evidence type="ECO:0000313" key="3">
    <source>
        <dbReference type="Proteomes" id="UP001054837"/>
    </source>
</evidence>
<keyword evidence="3" id="KW-1185">Reference proteome</keyword>
<reference evidence="2 3" key="1">
    <citation type="submission" date="2021-06" db="EMBL/GenBank/DDBJ databases">
        <title>Caerostris darwini draft genome.</title>
        <authorList>
            <person name="Kono N."/>
            <person name="Arakawa K."/>
        </authorList>
    </citation>
    <scope>NUCLEOTIDE SEQUENCE [LARGE SCALE GENOMIC DNA]</scope>
</reference>
<feature type="transmembrane region" description="Helical" evidence="1">
    <location>
        <begin position="69"/>
        <end position="90"/>
    </location>
</feature>
<protein>
    <submittedName>
        <fullName evidence="2">Uncharacterized protein</fullName>
    </submittedName>
</protein>
<dbReference type="EMBL" id="BPLQ01012107">
    <property type="protein sequence ID" value="GIY62601.1"/>
    <property type="molecule type" value="Genomic_DNA"/>
</dbReference>
<name>A0AAV4UXG1_9ARAC</name>
<keyword evidence="1" id="KW-1133">Transmembrane helix</keyword>
<accession>A0AAV4UXG1</accession>